<dbReference type="EMBL" id="JARJCN010000117">
    <property type="protein sequence ID" value="KAJ7073298.1"/>
    <property type="molecule type" value="Genomic_DNA"/>
</dbReference>
<dbReference type="Proteomes" id="UP001222325">
    <property type="component" value="Unassembled WGS sequence"/>
</dbReference>
<keyword evidence="3" id="KW-1133">Transmembrane helix</keyword>
<evidence type="ECO:0000313" key="6">
    <source>
        <dbReference type="Proteomes" id="UP001222325"/>
    </source>
</evidence>
<keyword evidence="3" id="KW-0812">Transmembrane</keyword>
<dbReference type="InterPro" id="IPR034164">
    <property type="entry name" value="Pepsin-like_dom"/>
</dbReference>
<dbReference type="PANTHER" id="PTHR47966:SF6">
    <property type="entry name" value="PEPTIDASE A1 DOMAIN-CONTAINING PROTEIN"/>
    <property type="match status" value="1"/>
</dbReference>
<dbReference type="InterPro" id="IPR001461">
    <property type="entry name" value="Aspartic_peptidase_A1"/>
</dbReference>
<gene>
    <name evidence="5" type="ORF">B0H15DRAFT_792987</name>
</gene>
<sequence length="466" mass="49559">VAIDTGSSDLWYFLLATPKDFVFDNTNISMVDMYAGGNARGTIGFASVEFGGYKVSKQGMSPIMCFPTVTIGGILDIGLDGFFGLSFAGDQPSVIASTLDKDKTYANQSQPFLYNVFDQTPGHDNFIGISLSRPDDTEKSADTSFSINELDESYAAVVNASVVPLFPGNNGRWSVLIDGMSIGGIDIPLTGWPSWVRGAPRGKLVALLDTGAPGALVPDLVYRFIYSHIPGAIFSQSDSSWTVPCNMTSILSIKIGGQDFPINPLDLADISVKTNGSYNDSVCSSSWTSSDAIGDFDLILGTVFLRNVYTVFNFGNTVSSSPAAGNASIQLLSLTDATAAAAEVMDVRMAQVARLRTPLQPDDPSTSERSSGLAAAVENSPSGSSPSSDLITKYGPIVIGLLGANLLVVVILAVMGLVMCVKRGAKSGSRAHTSTYARARVDEDMQALDSYEDKPYEDHTRPYEEN</sequence>
<feature type="compositionally biased region" description="Basic and acidic residues" evidence="2">
    <location>
        <begin position="451"/>
        <end position="466"/>
    </location>
</feature>
<organism evidence="5 6">
    <name type="scientific">Mycena belliarum</name>
    <dbReference type="NCBI Taxonomy" id="1033014"/>
    <lineage>
        <taxon>Eukaryota</taxon>
        <taxon>Fungi</taxon>
        <taxon>Dikarya</taxon>
        <taxon>Basidiomycota</taxon>
        <taxon>Agaricomycotina</taxon>
        <taxon>Agaricomycetes</taxon>
        <taxon>Agaricomycetidae</taxon>
        <taxon>Agaricales</taxon>
        <taxon>Marasmiineae</taxon>
        <taxon>Mycenaceae</taxon>
        <taxon>Mycena</taxon>
    </lineage>
</organism>
<dbReference type="InterPro" id="IPR033121">
    <property type="entry name" value="PEPTIDASE_A1"/>
</dbReference>
<feature type="region of interest" description="Disordered" evidence="2">
    <location>
        <begin position="356"/>
        <end position="388"/>
    </location>
</feature>
<feature type="domain" description="Peptidase A1" evidence="4">
    <location>
        <begin position="1"/>
        <end position="322"/>
    </location>
</feature>
<dbReference type="GO" id="GO:0004190">
    <property type="term" value="F:aspartic-type endopeptidase activity"/>
    <property type="evidence" value="ECO:0007669"/>
    <property type="project" value="InterPro"/>
</dbReference>
<feature type="transmembrane region" description="Helical" evidence="3">
    <location>
        <begin position="394"/>
        <end position="421"/>
    </location>
</feature>
<comment type="similarity">
    <text evidence="1">Belongs to the peptidase A1 family.</text>
</comment>
<name>A0AAD6TMK9_9AGAR</name>
<dbReference type="Gene3D" id="2.40.70.10">
    <property type="entry name" value="Acid Proteases"/>
    <property type="match status" value="2"/>
</dbReference>
<proteinExistence type="inferred from homology"/>
<evidence type="ECO:0000256" key="2">
    <source>
        <dbReference type="SAM" id="MobiDB-lite"/>
    </source>
</evidence>
<dbReference type="GO" id="GO:0006508">
    <property type="term" value="P:proteolysis"/>
    <property type="evidence" value="ECO:0007669"/>
    <property type="project" value="InterPro"/>
</dbReference>
<evidence type="ECO:0000256" key="1">
    <source>
        <dbReference type="ARBA" id="ARBA00007447"/>
    </source>
</evidence>
<evidence type="ECO:0000313" key="5">
    <source>
        <dbReference type="EMBL" id="KAJ7073298.1"/>
    </source>
</evidence>
<protein>
    <submittedName>
        <fullName evidence="5">Aspartic peptidase domain-containing protein</fullName>
    </submittedName>
</protein>
<dbReference type="InterPro" id="IPR021109">
    <property type="entry name" value="Peptidase_aspartic_dom_sf"/>
</dbReference>
<feature type="non-terminal residue" evidence="5">
    <location>
        <position position="466"/>
    </location>
</feature>
<reference evidence="5" key="1">
    <citation type="submission" date="2023-03" db="EMBL/GenBank/DDBJ databases">
        <title>Massive genome expansion in bonnet fungi (Mycena s.s.) driven by repeated elements and novel gene families across ecological guilds.</title>
        <authorList>
            <consortium name="Lawrence Berkeley National Laboratory"/>
            <person name="Harder C.B."/>
            <person name="Miyauchi S."/>
            <person name="Viragh M."/>
            <person name="Kuo A."/>
            <person name="Thoen E."/>
            <person name="Andreopoulos B."/>
            <person name="Lu D."/>
            <person name="Skrede I."/>
            <person name="Drula E."/>
            <person name="Henrissat B."/>
            <person name="Morin E."/>
            <person name="Kohler A."/>
            <person name="Barry K."/>
            <person name="LaButti K."/>
            <person name="Morin E."/>
            <person name="Salamov A."/>
            <person name="Lipzen A."/>
            <person name="Mereny Z."/>
            <person name="Hegedus B."/>
            <person name="Baldrian P."/>
            <person name="Stursova M."/>
            <person name="Weitz H."/>
            <person name="Taylor A."/>
            <person name="Grigoriev I.V."/>
            <person name="Nagy L.G."/>
            <person name="Martin F."/>
            <person name="Kauserud H."/>
        </authorList>
    </citation>
    <scope>NUCLEOTIDE SEQUENCE</scope>
    <source>
        <strain evidence="5">CBHHK173m</strain>
    </source>
</reference>
<comment type="caution">
    <text evidence="5">The sequence shown here is derived from an EMBL/GenBank/DDBJ whole genome shotgun (WGS) entry which is preliminary data.</text>
</comment>
<feature type="region of interest" description="Disordered" evidence="2">
    <location>
        <begin position="442"/>
        <end position="466"/>
    </location>
</feature>
<keyword evidence="3" id="KW-0472">Membrane</keyword>
<dbReference type="PANTHER" id="PTHR47966">
    <property type="entry name" value="BETA-SITE APP-CLEAVING ENZYME, ISOFORM A-RELATED"/>
    <property type="match status" value="1"/>
</dbReference>
<dbReference type="PROSITE" id="PS51767">
    <property type="entry name" value="PEPTIDASE_A1"/>
    <property type="match status" value="1"/>
</dbReference>
<evidence type="ECO:0000259" key="4">
    <source>
        <dbReference type="PROSITE" id="PS51767"/>
    </source>
</evidence>
<dbReference type="CDD" id="cd05471">
    <property type="entry name" value="pepsin_like"/>
    <property type="match status" value="1"/>
</dbReference>
<dbReference type="SUPFAM" id="SSF50630">
    <property type="entry name" value="Acid proteases"/>
    <property type="match status" value="1"/>
</dbReference>
<evidence type="ECO:0000256" key="3">
    <source>
        <dbReference type="SAM" id="Phobius"/>
    </source>
</evidence>
<keyword evidence="6" id="KW-1185">Reference proteome</keyword>
<accession>A0AAD6TMK9</accession>
<dbReference type="Pfam" id="PF00026">
    <property type="entry name" value="Asp"/>
    <property type="match status" value="1"/>
</dbReference>
<dbReference type="AlphaFoldDB" id="A0AAD6TMK9"/>